<dbReference type="WBParaSite" id="HPLM_0000272201-mRNA-1">
    <property type="protein sequence ID" value="HPLM_0000272201-mRNA-1"/>
    <property type="gene ID" value="HPLM_0000272201"/>
</dbReference>
<proteinExistence type="predicted"/>
<keyword evidence="2" id="KW-1185">Reference proteome</keyword>
<dbReference type="AlphaFoldDB" id="A0A0N4VZK0"/>
<evidence type="ECO:0000313" key="1">
    <source>
        <dbReference type="EMBL" id="VDO16426.1"/>
    </source>
</evidence>
<dbReference type="OrthoDB" id="5859553at2759"/>
<accession>A0A0N4VZK0</accession>
<evidence type="ECO:0000313" key="2">
    <source>
        <dbReference type="Proteomes" id="UP000268014"/>
    </source>
</evidence>
<evidence type="ECO:0000313" key="3">
    <source>
        <dbReference type="WBParaSite" id="HPLM_0000272201-mRNA-1"/>
    </source>
</evidence>
<sequence>MAQRTNLSVAGIFGPEHKLELTEMPFASHLDNRPAYIDMEELLALMDRTLALQSGSTVDQEGNKQPTIDFLTVCRDLPEIALSELTMMFKAVVTQIDVLGTGGMAAALL</sequence>
<gene>
    <name evidence="1" type="ORF">HPLM_LOCUS2717</name>
</gene>
<name>A0A0N4VZK0_HAEPC</name>
<organism evidence="3">
    <name type="scientific">Haemonchus placei</name>
    <name type="common">Barber's pole worm</name>
    <dbReference type="NCBI Taxonomy" id="6290"/>
    <lineage>
        <taxon>Eukaryota</taxon>
        <taxon>Metazoa</taxon>
        <taxon>Ecdysozoa</taxon>
        <taxon>Nematoda</taxon>
        <taxon>Chromadorea</taxon>
        <taxon>Rhabditida</taxon>
        <taxon>Rhabditina</taxon>
        <taxon>Rhabditomorpha</taxon>
        <taxon>Strongyloidea</taxon>
        <taxon>Trichostrongylidae</taxon>
        <taxon>Haemonchus</taxon>
    </lineage>
</organism>
<reference evidence="3" key="1">
    <citation type="submission" date="2017-02" db="UniProtKB">
        <authorList>
            <consortium name="WormBaseParasite"/>
        </authorList>
    </citation>
    <scope>IDENTIFICATION</scope>
</reference>
<dbReference type="Proteomes" id="UP000268014">
    <property type="component" value="Unassembled WGS sequence"/>
</dbReference>
<protein>
    <submittedName>
        <fullName evidence="3">Type VI secretion system protein ImpB</fullName>
    </submittedName>
</protein>
<dbReference type="EMBL" id="UZAF01006376">
    <property type="protein sequence ID" value="VDO16426.1"/>
    <property type="molecule type" value="Genomic_DNA"/>
</dbReference>
<reference evidence="1 2" key="2">
    <citation type="submission" date="2018-11" db="EMBL/GenBank/DDBJ databases">
        <authorList>
            <consortium name="Pathogen Informatics"/>
        </authorList>
    </citation>
    <scope>NUCLEOTIDE SEQUENCE [LARGE SCALE GENOMIC DNA]</scope>
    <source>
        <strain evidence="1 2">MHpl1</strain>
    </source>
</reference>